<dbReference type="Pfam" id="PF00957">
    <property type="entry name" value="Synaptobrevin"/>
    <property type="match status" value="1"/>
</dbReference>
<gene>
    <name evidence="3" type="ORF">CVLEPA_LOCUS5485</name>
</gene>
<evidence type="ECO:0000313" key="3">
    <source>
        <dbReference type="EMBL" id="CAK8675971.1"/>
    </source>
</evidence>
<dbReference type="EMBL" id="CAWYQH010000024">
    <property type="protein sequence ID" value="CAK8675971.1"/>
    <property type="molecule type" value="Genomic_DNA"/>
</dbReference>
<proteinExistence type="predicted"/>
<comment type="caution">
    <text evidence="3">The sequence shown here is derived from an EMBL/GenBank/DDBJ whole genome shotgun (WGS) entry which is preliminary data.</text>
</comment>
<dbReference type="InterPro" id="IPR042855">
    <property type="entry name" value="V_SNARE_CC"/>
</dbReference>
<evidence type="ECO:0000313" key="4">
    <source>
        <dbReference type="Proteomes" id="UP001642483"/>
    </source>
</evidence>
<dbReference type="PANTHER" id="PTHR46897">
    <property type="entry name" value="VESICLE-ASSOCIATED MEMBRANE PROTEIN 4"/>
    <property type="match status" value="1"/>
</dbReference>
<sequence>MASYGKSKPKGSSERVALLDDYESDDDDFFLNGPSTASDKVKRVQNQVNEVVGVMQTNIGKVMDRGERLEDLQVSVLLKRPFPVESISIAFNCFA</sequence>
<evidence type="ECO:0000259" key="2">
    <source>
        <dbReference type="PROSITE" id="PS50892"/>
    </source>
</evidence>
<name>A0ABP0F8D1_CLALP</name>
<accession>A0ABP0F8D1</accession>
<keyword evidence="4" id="KW-1185">Reference proteome</keyword>
<dbReference type="PANTHER" id="PTHR46897:SF1">
    <property type="entry name" value="VESICLE-ASSOCIATED MEMBRANE PROTEIN 4"/>
    <property type="match status" value="1"/>
</dbReference>
<feature type="domain" description="V-SNARE coiled-coil homology" evidence="2">
    <location>
        <begin position="40"/>
        <end position="95"/>
    </location>
</feature>
<organism evidence="3 4">
    <name type="scientific">Clavelina lepadiformis</name>
    <name type="common">Light-bulb sea squirt</name>
    <name type="synonym">Ascidia lepadiformis</name>
    <dbReference type="NCBI Taxonomy" id="159417"/>
    <lineage>
        <taxon>Eukaryota</taxon>
        <taxon>Metazoa</taxon>
        <taxon>Chordata</taxon>
        <taxon>Tunicata</taxon>
        <taxon>Ascidiacea</taxon>
        <taxon>Aplousobranchia</taxon>
        <taxon>Clavelinidae</taxon>
        <taxon>Clavelina</taxon>
    </lineage>
</organism>
<dbReference type="SUPFAM" id="SSF58038">
    <property type="entry name" value="SNARE fusion complex"/>
    <property type="match status" value="1"/>
</dbReference>
<keyword evidence="1" id="KW-0175">Coiled coil</keyword>
<dbReference type="InterPro" id="IPR042887">
    <property type="entry name" value="VAMP4"/>
</dbReference>
<dbReference type="Proteomes" id="UP001642483">
    <property type="component" value="Unassembled WGS sequence"/>
</dbReference>
<dbReference type="PROSITE" id="PS50892">
    <property type="entry name" value="V_SNARE"/>
    <property type="match status" value="1"/>
</dbReference>
<dbReference type="Gene3D" id="1.20.5.110">
    <property type="match status" value="1"/>
</dbReference>
<evidence type="ECO:0000256" key="1">
    <source>
        <dbReference type="PROSITE-ProRule" id="PRU00290"/>
    </source>
</evidence>
<protein>
    <recommendedName>
        <fullName evidence="2">V-SNARE coiled-coil homology domain-containing protein</fullName>
    </recommendedName>
</protein>
<reference evidence="3 4" key="1">
    <citation type="submission" date="2024-02" db="EMBL/GenBank/DDBJ databases">
        <authorList>
            <person name="Daric V."/>
            <person name="Darras S."/>
        </authorList>
    </citation>
    <scope>NUCLEOTIDE SEQUENCE [LARGE SCALE GENOMIC DNA]</scope>
</reference>